<proteinExistence type="predicted"/>
<keyword evidence="2" id="KW-0378">Hydrolase</keyword>
<name>A0A2R5FCT7_9PROT</name>
<dbReference type="GO" id="GO:0016787">
    <property type="term" value="F:hydrolase activity"/>
    <property type="evidence" value="ECO:0007669"/>
    <property type="project" value="UniProtKB-KW"/>
</dbReference>
<evidence type="ECO:0000256" key="1">
    <source>
        <dbReference type="SAM" id="Phobius"/>
    </source>
</evidence>
<reference evidence="2 3" key="1">
    <citation type="journal article" date="2018" name="Environ. Microbiol.">
        <title>Isolation and genomic characterization of Novimethylophilus kurashikiensis gen. nov. sp. nov., a new lanthanide-dependent methylotrophic species of Methylophilaceae.</title>
        <authorList>
            <person name="Lv H."/>
            <person name="Sahin N."/>
            <person name="Tani A."/>
        </authorList>
    </citation>
    <scope>NUCLEOTIDE SEQUENCE [LARGE SCALE GENOMIC DNA]</scope>
    <source>
        <strain evidence="2 3">La2-4</strain>
    </source>
</reference>
<accession>A0A2R5FCT7</accession>
<keyword evidence="1" id="KW-0812">Transmembrane</keyword>
<evidence type="ECO:0000313" key="2">
    <source>
        <dbReference type="EMBL" id="GBG16010.1"/>
    </source>
</evidence>
<comment type="caution">
    <text evidence="2">The sequence shown here is derived from an EMBL/GenBank/DDBJ whole genome shotgun (WGS) entry which is preliminary data.</text>
</comment>
<dbReference type="Proteomes" id="UP000245081">
    <property type="component" value="Unassembled WGS sequence"/>
</dbReference>
<dbReference type="RefSeq" id="WP_109017153.1">
    <property type="nucleotide sequence ID" value="NZ_BDOQ01000025.1"/>
</dbReference>
<organism evidence="2 3">
    <name type="scientific">Novimethylophilus kurashikiensis</name>
    <dbReference type="NCBI Taxonomy" id="1825523"/>
    <lineage>
        <taxon>Bacteria</taxon>
        <taxon>Pseudomonadati</taxon>
        <taxon>Pseudomonadota</taxon>
        <taxon>Betaproteobacteria</taxon>
        <taxon>Nitrosomonadales</taxon>
        <taxon>Methylophilaceae</taxon>
        <taxon>Novimethylophilus</taxon>
    </lineage>
</organism>
<dbReference type="AlphaFoldDB" id="A0A2R5FCT7"/>
<evidence type="ECO:0000313" key="3">
    <source>
        <dbReference type="Proteomes" id="UP000245081"/>
    </source>
</evidence>
<gene>
    <name evidence="2" type="ORF">NMK_3633</name>
</gene>
<keyword evidence="1" id="KW-1133">Transmembrane helix</keyword>
<feature type="transmembrane region" description="Helical" evidence="1">
    <location>
        <begin position="37"/>
        <end position="59"/>
    </location>
</feature>
<protein>
    <submittedName>
        <fullName evidence="2">HAD family hydrolase</fullName>
    </submittedName>
</protein>
<keyword evidence="1" id="KW-0472">Membrane</keyword>
<dbReference type="EMBL" id="BDOQ01000025">
    <property type="protein sequence ID" value="GBG16010.1"/>
    <property type="molecule type" value="Genomic_DNA"/>
</dbReference>
<feature type="transmembrane region" description="Helical" evidence="1">
    <location>
        <begin position="71"/>
        <end position="92"/>
    </location>
</feature>
<sequence length="97" mass="10630">MKKKMLPLSLTALLLAPGIWVKFITEDATESALGNIWLGGMGISALMLVISVMILLSLLYKGWSSSARGRLKSSLACCSLMSAFGLPFYYWLLQDLL</sequence>
<keyword evidence="3" id="KW-1185">Reference proteome</keyword>